<dbReference type="KEGG" id="vg:26797802"/>
<proteinExistence type="predicted"/>
<evidence type="ECO:0000313" key="1">
    <source>
        <dbReference type="EMBL" id="ALA06990.1"/>
    </source>
</evidence>
<dbReference type="GeneID" id="26797802"/>
<protein>
    <submittedName>
        <fullName evidence="1">Uncharacterized protein</fullName>
    </submittedName>
</protein>
<dbReference type="EMBL" id="KT339177">
    <property type="protein sequence ID" value="ALA06990.1"/>
    <property type="molecule type" value="Genomic_DNA"/>
</dbReference>
<keyword evidence="2" id="KW-1185">Reference proteome</keyword>
<dbReference type="RefSeq" id="YP_009226664.1">
    <property type="nucleotide sequence ID" value="NC_029118.1"/>
</dbReference>
<name>A0A0N9BB38_9CAUD</name>
<sequence>MSKPKLRFTPASMINYERFTKRSMIKDLNEMKNTSHMVASLIEPTSWEHYSELMEEGNEVFDSMFENGTYVEGMQVLAKSLKG</sequence>
<reference evidence="1 2" key="1">
    <citation type="journal article" date="2015" name="Appl. Environ. Microbiol.">
        <title>A virulent phage infecting Lactococcus garvieae, with homology to Lactococcus lactis phages.</title>
        <authorList>
            <person name="Eraclio G."/>
            <person name="Tremblay D.M."/>
            <person name="Lacelle-Cote A."/>
            <person name="Labrie S.J."/>
            <person name="Fortina M.G."/>
            <person name="Moineau S."/>
        </authorList>
    </citation>
    <scope>NUCLEOTIDE SEQUENCE [LARGE SCALE GENOMIC DNA]</scope>
</reference>
<accession>A0A0N9BB38</accession>
<organism evidence="1 2">
    <name type="scientific">Lactococcus phage GE1</name>
    <dbReference type="NCBI Taxonomy" id="1698369"/>
    <lineage>
        <taxon>Viruses</taxon>
        <taxon>Duplodnaviria</taxon>
        <taxon>Heunggongvirae</taxon>
        <taxon>Uroviricota</taxon>
        <taxon>Caudoviricetes</taxon>
        <taxon>Chertseyvirus</taxon>
        <taxon>Chertseyvirus GE1</taxon>
    </lineage>
</organism>
<dbReference type="Proteomes" id="UP000204630">
    <property type="component" value="Segment"/>
</dbReference>
<evidence type="ECO:0000313" key="2">
    <source>
        <dbReference type="Proteomes" id="UP000204630"/>
    </source>
</evidence>